<dbReference type="Proteomes" id="UP001162162">
    <property type="component" value="Unassembled WGS sequence"/>
</dbReference>
<evidence type="ECO:0000313" key="1">
    <source>
        <dbReference type="EMBL" id="KAJ8946852.1"/>
    </source>
</evidence>
<evidence type="ECO:0008006" key="3">
    <source>
        <dbReference type="Google" id="ProtNLM"/>
    </source>
</evidence>
<keyword evidence="2" id="KW-1185">Reference proteome</keyword>
<evidence type="ECO:0000313" key="2">
    <source>
        <dbReference type="Proteomes" id="UP001162162"/>
    </source>
</evidence>
<proteinExistence type="predicted"/>
<accession>A0AAV8Y8X4</accession>
<dbReference type="EMBL" id="JAPWTK010000174">
    <property type="protein sequence ID" value="KAJ8946852.1"/>
    <property type="molecule type" value="Genomic_DNA"/>
</dbReference>
<protein>
    <recommendedName>
        <fullName evidence="3">Transposase Helix-turn-helix domain-containing protein</fullName>
    </recommendedName>
</protein>
<name>A0AAV8Y8X4_9CUCU</name>
<gene>
    <name evidence="1" type="ORF">NQ318_006762</name>
</gene>
<sequence length="129" mass="15035">MQNQKYGMFHNFCRISATDFEKLLSMIEPDIMKSDTNYRLAIPPAERLAVTLRFLATGNSYHSLMYTFKISRKCISNFIPEVCDAIIKALKDNVKKVARKSASVFQDTRKTFAEFFKNEGKISWQEQYE</sequence>
<reference evidence="1" key="1">
    <citation type="journal article" date="2023" name="Insect Mol. Biol.">
        <title>Genome sequencing provides insights into the evolution of gene families encoding plant cell wall-degrading enzymes in longhorned beetles.</title>
        <authorList>
            <person name="Shin N.R."/>
            <person name="Okamura Y."/>
            <person name="Kirsch R."/>
            <person name="Pauchet Y."/>
        </authorList>
    </citation>
    <scope>NUCLEOTIDE SEQUENCE</scope>
    <source>
        <strain evidence="1">AMC_N1</strain>
    </source>
</reference>
<dbReference type="AlphaFoldDB" id="A0AAV8Y8X4"/>
<organism evidence="1 2">
    <name type="scientific">Aromia moschata</name>
    <dbReference type="NCBI Taxonomy" id="1265417"/>
    <lineage>
        <taxon>Eukaryota</taxon>
        <taxon>Metazoa</taxon>
        <taxon>Ecdysozoa</taxon>
        <taxon>Arthropoda</taxon>
        <taxon>Hexapoda</taxon>
        <taxon>Insecta</taxon>
        <taxon>Pterygota</taxon>
        <taxon>Neoptera</taxon>
        <taxon>Endopterygota</taxon>
        <taxon>Coleoptera</taxon>
        <taxon>Polyphaga</taxon>
        <taxon>Cucujiformia</taxon>
        <taxon>Chrysomeloidea</taxon>
        <taxon>Cerambycidae</taxon>
        <taxon>Cerambycinae</taxon>
        <taxon>Callichromatini</taxon>
        <taxon>Aromia</taxon>
    </lineage>
</organism>
<comment type="caution">
    <text evidence="1">The sequence shown here is derived from an EMBL/GenBank/DDBJ whole genome shotgun (WGS) entry which is preliminary data.</text>
</comment>